<name>A0A444ZPR1_ARAHY</name>
<dbReference type="CDD" id="cd18088">
    <property type="entry name" value="Nep1-like"/>
    <property type="match status" value="1"/>
</dbReference>
<evidence type="ECO:0000256" key="3">
    <source>
        <dbReference type="ARBA" id="ARBA00022730"/>
    </source>
</evidence>
<keyword evidence="7" id="KW-1185">Reference proteome</keyword>
<proteinExistence type="inferred from homology"/>
<keyword evidence="3" id="KW-0699">rRNA-binding</keyword>
<dbReference type="SUPFAM" id="SSF75217">
    <property type="entry name" value="alpha/beta knot"/>
    <property type="match status" value="1"/>
</dbReference>
<comment type="caution">
    <text evidence="6">The sequence shown here is derived from an EMBL/GenBank/DDBJ whole genome shotgun (WGS) entry which is preliminary data.</text>
</comment>
<keyword evidence="2" id="KW-0690">Ribosome biogenesis</keyword>
<dbReference type="PANTHER" id="PTHR12636:SF13">
    <property type="entry name" value="RIBOSOMAL RNA SMALL SUBUNIT METHYLTRANSFERASE NEP1-LIKE"/>
    <property type="match status" value="1"/>
</dbReference>
<dbReference type="Proteomes" id="UP000289738">
    <property type="component" value="Chromosome B04"/>
</dbReference>
<dbReference type="GO" id="GO:0070475">
    <property type="term" value="P:rRNA base methylation"/>
    <property type="evidence" value="ECO:0007669"/>
    <property type="project" value="InterPro"/>
</dbReference>
<evidence type="ECO:0000256" key="2">
    <source>
        <dbReference type="ARBA" id="ARBA00022517"/>
    </source>
</evidence>
<evidence type="ECO:0000256" key="1">
    <source>
        <dbReference type="ARBA" id="ARBA00008115"/>
    </source>
</evidence>
<organism evidence="6 7">
    <name type="scientific">Arachis hypogaea</name>
    <name type="common">Peanut</name>
    <dbReference type="NCBI Taxonomy" id="3818"/>
    <lineage>
        <taxon>Eukaryota</taxon>
        <taxon>Viridiplantae</taxon>
        <taxon>Streptophyta</taxon>
        <taxon>Embryophyta</taxon>
        <taxon>Tracheophyta</taxon>
        <taxon>Spermatophyta</taxon>
        <taxon>Magnoliopsida</taxon>
        <taxon>eudicotyledons</taxon>
        <taxon>Gunneridae</taxon>
        <taxon>Pentapetalae</taxon>
        <taxon>rosids</taxon>
        <taxon>fabids</taxon>
        <taxon>Fabales</taxon>
        <taxon>Fabaceae</taxon>
        <taxon>Papilionoideae</taxon>
        <taxon>50 kb inversion clade</taxon>
        <taxon>dalbergioids sensu lato</taxon>
        <taxon>Dalbergieae</taxon>
        <taxon>Pterocarpus clade</taxon>
        <taxon>Arachis</taxon>
    </lineage>
</organism>
<keyword evidence="4" id="KW-0694">RNA-binding</keyword>
<dbReference type="GO" id="GO:0032040">
    <property type="term" value="C:small-subunit processome"/>
    <property type="evidence" value="ECO:0007669"/>
    <property type="project" value="TreeGrafter"/>
</dbReference>
<feature type="compositionally biased region" description="Basic and acidic residues" evidence="5">
    <location>
        <begin position="22"/>
        <end position="32"/>
    </location>
</feature>
<dbReference type="InterPro" id="IPR029026">
    <property type="entry name" value="tRNA_m1G_MTases_N"/>
</dbReference>
<dbReference type="GO" id="GO:0019843">
    <property type="term" value="F:rRNA binding"/>
    <property type="evidence" value="ECO:0007669"/>
    <property type="project" value="UniProtKB-KW"/>
</dbReference>
<dbReference type="InterPro" id="IPR005304">
    <property type="entry name" value="Rbsml_bgen_MeTrfase_EMG1/NEP1"/>
</dbReference>
<protein>
    <recommendedName>
        <fullName evidence="8">Ribosomal RNA small subunit methyltransferase</fullName>
    </recommendedName>
</protein>
<dbReference type="AlphaFoldDB" id="A0A444ZPR1"/>
<evidence type="ECO:0000256" key="4">
    <source>
        <dbReference type="ARBA" id="ARBA00022884"/>
    </source>
</evidence>
<accession>A0A444ZPR1</accession>
<dbReference type="InterPro" id="IPR029028">
    <property type="entry name" value="Alpha/beta_knot_MTases"/>
</dbReference>
<gene>
    <name evidence="6" type="ORF">Ahy_B04g073061</name>
</gene>
<dbReference type="OrthoDB" id="269804at2759"/>
<evidence type="ECO:0000313" key="7">
    <source>
        <dbReference type="Proteomes" id="UP000289738"/>
    </source>
</evidence>
<evidence type="ECO:0000313" key="6">
    <source>
        <dbReference type="EMBL" id="RYR16102.1"/>
    </source>
</evidence>
<sequence>MLTPSANSRLKRKMLETQTQCSEEKEEPRELDSKIGKVDRVLGSPQDPNVRSGAIFILENASLKKGLVKKEWKILNSHDDANLLLKQNKSLNDYRPDIVFEALRSVIDSPLNKYGLVEAIFVKIDGGALFEIKPHVRIPRTCKRFCGLIVDLLRKSRVCAKDTNEVLIRVVEEPVMRHLPVNSHIVGLSYNSKKVVHIDDYVSSLSDHMTPVFVVGAMVNGKVKEDHTHDYISVSDYPLGAKCCVGLICDALEQKWKLF</sequence>
<feature type="region of interest" description="Disordered" evidence="5">
    <location>
        <begin position="1"/>
        <end position="32"/>
    </location>
</feature>
<dbReference type="PANTHER" id="PTHR12636">
    <property type="entry name" value="NEP1/MRA1"/>
    <property type="match status" value="1"/>
</dbReference>
<reference evidence="6 7" key="1">
    <citation type="submission" date="2019-01" db="EMBL/GenBank/DDBJ databases">
        <title>Sequencing of cultivated peanut Arachis hypogaea provides insights into genome evolution and oil improvement.</title>
        <authorList>
            <person name="Chen X."/>
        </authorList>
    </citation>
    <scope>NUCLEOTIDE SEQUENCE [LARGE SCALE GENOMIC DNA]</scope>
    <source>
        <strain evidence="7">cv. Fuhuasheng</strain>
        <tissue evidence="6">Leaves</tissue>
    </source>
</reference>
<evidence type="ECO:0000256" key="5">
    <source>
        <dbReference type="SAM" id="MobiDB-lite"/>
    </source>
</evidence>
<dbReference type="STRING" id="3818.A0A444ZPR1"/>
<comment type="similarity">
    <text evidence="1">Belongs to the class IV-like SAM-binding methyltransferase superfamily. RNA methyltransferase NEP1 family.</text>
</comment>
<dbReference type="EMBL" id="SDMP01000014">
    <property type="protein sequence ID" value="RYR16102.1"/>
    <property type="molecule type" value="Genomic_DNA"/>
</dbReference>
<evidence type="ECO:0008006" key="8">
    <source>
        <dbReference type="Google" id="ProtNLM"/>
    </source>
</evidence>
<dbReference type="Pfam" id="PF03587">
    <property type="entry name" value="EMG1"/>
    <property type="match status" value="1"/>
</dbReference>
<dbReference type="GO" id="GO:0070037">
    <property type="term" value="F:rRNA (pseudouridine) methyltransferase activity"/>
    <property type="evidence" value="ECO:0007669"/>
    <property type="project" value="InterPro"/>
</dbReference>
<dbReference type="Gene3D" id="3.40.1280.10">
    <property type="match status" value="1"/>
</dbReference>